<protein>
    <submittedName>
        <fullName evidence="2">Uncharacterized protein</fullName>
    </submittedName>
</protein>
<comment type="caution">
    <text evidence="2">The sequence shown here is derived from an EMBL/GenBank/DDBJ whole genome shotgun (WGS) entry which is preliminary data.</text>
</comment>
<sequence>MVRPPRRRGRRRRPRRQRALPSTSSEGVAVGGGIGRLYPLIRRLRMCVVCAMSVLIMHACLLSPVCHKPHPTCLRSRTPSSTSVKSHVQHVHNHPHVYGSRPRQCTSVTVSLVMHEPRSSHHVHKSQTSSTYMSTITSLVLQSALTVTHAGLQRTHAQTLCRLQ</sequence>
<accession>A0A550D022</accession>
<dbReference type="EMBL" id="VDMD01000001">
    <property type="protein sequence ID" value="TRM70390.1"/>
    <property type="molecule type" value="Genomic_DNA"/>
</dbReference>
<organism evidence="2 3">
    <name type="scientific">Schizophyllum amplum</name>
    <dbReference type="NCBI Taxonomy" id="97359"/>
    <lineage>
        <taxon>Eukaryota</taxon>
        <taxon>Fungi</taxon>
        <taxon>Dikarya</taxon>
        <taxon>Basidiomycota</taxon>
        <taxon>Agaricomycotina</taxon>
        <taxon>Agaricomycetes</taxon>
        <taxon>Agaricomycetidae</taxon>
        <taxon>Agaricales</taxon>
        <taxon>Schizophyllaceae</taxon>
        <taxon>Schizophyllum</taxon>
    </lineage>
</organism>
<evidence type="ECO:0000313" key="3">
    <source>
        <dbReference type="Proteomes" id="UP000320762"/>
    </source>
</evidence>
<feature type="region of interest" description="Disordered" evidence="1">
    <location>
        <begin position="1"/>
        <end position="27"/>
    </location>
</feature>
<evidence type="ECO:0000313" key="2">
    <source>
        <dbReference type="EMBL" id="TRM70390.1"/>
    </source>
</evidence>
<feature type="compositionally biased region" description="Basic residues" evidence="1">
    <location>
        <begin position="1"/>
        <end position="18"/>
    </location>
</feature>
<keyword evidence="3" id="KW-1185">Reference proteome</keyword>
<proteinExistence type="predicted"/>
<dbReference type="Proteomes" id="UP000320762">
    <property type="component" value="Unassembled WGS sequence"/>
</dbReference>
<dbReference type="AlphaFoldDB" id="A0A550D022"/>
<gene>
    <name evidence="2" type="ORF">BD626DRAFT_477287</name>
</gene>
<name>A0A550D022_9AGAR</name>
<evidence type="ECO:0000256" key="1">
    <source>
        <dbReference type="SAM" id="MobiDB-lite"/>
    </source>
</evidence>
<reference evidence="2 3" key="1">
    <citation type="journal article" date="2019" name="New Phytol.">
        <title>Comparative genomics reveals unique wood-decay strategies and fruiting body development in the Schizophyllaceae.</title>
        <authorList>
            <person name="Almasi E."/>
            <person name="Sahu N."/>
            <person name="Krizsan K."/>
            <person name="Balint B."/>
            <person name="Kovacs G.M."/>
            <person name="Kiss B."/>
            <person name="Cseklye J."/>
            <person name="Drula E."/>
            <person name="Henrissat B."/>
            <person name="Nagy I."/>
            <person name="Chovatia M."/>
            <person name="Adam C."/>
            <person name="LaButti K."/>
            <person name="Lipzen A."/>
            <person name="Riley R."/>
            <person name="Grigoriev I.V."/>
            <person name="Nagy L.G."/>
        </authorList>
    </citation>
    <scope>NUCLEOTIDE SEQUENCE [LARGE SCALE GENOMIC DNA]</scope>
    <source>
        <strain evidence="2 3">NL-1724</strain>
    </source>
</reference>